<dbReference type="Pfam" id="PF12836">
    <property type="entry name" value="HHH_3"/>
    <property type="match status" value="1"/>
</dbReference>
<dbReference type="SUPFAM" id="SSF47781">
    <property type="entry name" value="RuvA domain 2-like"/>
    <property type="match status" value="1"/>
</dbReference>
<proteinExistence type="predicted"/>
<sequence>MIKNLMLAVATLCATMGLAFAQVDVNKADTAALDGVKGVGPAMSKAILAEREKGGEFKDWADFQKRVKGVGDKKAMKLSEAGLQVNGKPMEGVAAAKPARASAKPASKPAAEPAKM</sequence>
<feature type="signal peptide" evidence="2">
    <location>
        <begin position="1"/>
        <end position="21"/>
    </location>
</feature>
<organism evidence="3 4">
    <name type="scientific">Massilia agrisoli</name>
    <dbReference type="NCBI Taxonomy" id="2892444"/>
    <lineage>
        <taxon>Bacteria</taxon>
        <taxon>Pseudomonadati</taxon>
        <taxon>Pseudomonadota</taxon>
        <taxon>Betaproteobacteria</taxon>
        <taxon>Burkholderiales</taxon>
        <taxon>Oxalobacteraceae</taxon>
        <taxon>Telluria group</taxon>
        <taxon>Massilia</taxon>
    </lineage>
</organism>
<evidence type="ECO:0000256" key="1">
    <source>
        <dbReference type="SAM" id="MobiDB-lite"/>
    </source>
</evidence>
<feature type="region of interest" description="Disordered" evidence="1">
    <location>
        <begin position="92"/>
        <end position="116"/>
    </location>
</feature>
<keyword evidence="2" id="KW-0732">Signal</keyword>
<dbReference type="EMBL" id="JAJHPV010000020">
    <property type="protein sequence ID" value="MCC6072583.1"/>
    <property type="molecule type" value="Genomic_DNA"/>
</dbReference>
<dbReference type="PANTHER" id="PTHR21180:SF32">
    <property type="entry name" value="ENDONUCLEASE_EXONUCLEASE_PHOSPHATASE FAMILY DOMAIN-CONTAINING PROTEIN 1"/>
    <property type="match status" value="1"/>
</dbReference>
<accession>A0ABS8IY17</accession>
<dbReference type="InterPro" id="IPR051675">
    <property type="entry name" value="Endo/Exo/Phosphatase_dom_1"/>
</dbReference>
<evidence type="ECO:0000256" key="2">
    <source>
        <dbReference type="SAM" id="SignalP"/>
    </source>
</evidence>
<evidence type="ECO:0000313" key="4">
    <source>
        <dbReference type="Proteomes" id="UP001198701"/>
    </source>
</evidence>
<dbReference type="RefSeq" id="WP_229433567.1">
    <property type="nucleotide sequence ID" value="NZ_JAJHPV010000020.1"/>
</dbReference>
<evidence type="ECO:0000313" key="3">
    <source>
        <dbReference type="EMBL" id="MCC6072583.1"/>
    </source>
</evidence>
<comment type="caution">
    <text evidence="3">The sequence shown here is derived from an EMBL/GenBank/DDBJ whole genome shotgun (WGS) entry which is preliminary data.</text>
</comment>
<dbReference type="Proteomes" id="UP001198701">
    <property type="component" value="Unassembled WGS sequence"/>
</dbReference>
<feature type="compositionally biased region" description="Low complexity" evidence="1">
    <location>
        <begin position="94"/>
        <end position="116"/>
    </location>
</feature>
<dbReference type="InterPro" id="IPR010994">
    <property type="entry name" value="RuvA_2-like"/>
</dbReference>
<reference evidence="3 4" key="1">
    <citation type="submission" date="2021-11" db="EMBL/GenBank/DDBJ databases">
        <authorList>
            <person name="Huq M.A."/>
        </authorList>
    </citation>
    <scope>NUCLEOTIDE SEQUENCE [LARGE SCALE GENOMIC DNA]</scope>
    <source>
        <strain evidence="3 4">MAHUQ-52</strain>
    </source>
</reference>
<keyword evidence="4" id="KW-1185">Reference proteome</keyword>
<dbReference type="Gene3D" id="1.10.150.320">
    <property type="entry name" value="Photosystem II 12 kDa extrinsic protein"/>
    <property type="match status" value="1"/>
</dbReference>
<feature type="chain" id="PRO_5045444971" evidence="2">
    <location>
        <begin position="22"/>
        <end position="116"/>
    </location>
</feature>
<protein>
    <submittedName>
        <fullName evidence="3">Helix-hairpin-helix domain-containing protein</fullName>
    </submittedName>
</protein>
<dbReference type="PANTHER" id="PTHR21180">
    <property type="entry name" value="ENDONUCLEASE/EXONUCLEASE/PHOSPHATASE FAMILY DOMAIN-CONTAINING PROTEIN 1"/>
    <property type="match status" value="1"/>
</dbReference>
<name>A0ABS8IY17_9BURK</name>
<gene>
    <name evidence="3" type="ORF">LMJ30_16735</name>
</gene>